<dbReference type="Proteomes" id="UP001054902">
    <property type="component" value="Unassembled WGS sequence"/>
</dbReference>
<feature type="coiled-coil region" evidence="1">
    <location>
        <begin position="94"/>
        <end position="121"/>
    </location>
</feature>
<evidence type="ECO:0000256" key="1">
    <source>
        <dbReference type="SAM" id="Coils"/>
    </source>
</evidence>
<accession>A0AAD3CL37</accession>
<organism evidence="2 3">
    <name type="scientific">Chaetoceros tenuissimus</name>
    <dbReference type="NCBI Taxonomy" id="426638"/>
    <lineage>
        <taxon>Eukaryota</taxon>
        <taxon>Sar</taxon>
        <taxon>Stramenopiles</taxon>
        <taxon>Ochrophyta</taxon>
        <taxon>Bacillariophyta</taxon>
        <taxon>Coscinodiscophyceae</taxon>
        <taxon>Chaetocerotophycidae</taxon>
        <taxon>Chaetocerotales</taxon>
        <taxon>Chaetocerotaceae</taxon>
        <taxon>Chaetoceros</taxon>
    </lineage>
</organism>
<dbReference type="PROSITE" id="PS51257">
    <property type="entry name" value="PROKAR_LIPOPROTEIN"/>
    <property type="match status" value="1"/>
</dbReference>
<proteinExistence type="predicted"/>
<protein>
    <submittedName>
        <fullName evidence="2">Uncharacterized protein</fullName>
    </submittedName>
</protein>
<keyword evidence="3" id="KW-1185">Reference proteome</keyword>
<comment type="caution">
    <text evidence="2">The sequence shown here is derived from an EMBL/GenBank/DDBJ whole genome shotgun (WGS) entry which is preliminary data.</text>
</comment>
<sequence length="247" mass="27646">MVTHRFKAILASTFTTMSCANGKYTELATKGAQAVGGGAINEKARSYGLADKEHKQYSAGKTNFDPKGIPSHLLHAIHGLDRYPNYLSRWNYEIEDIDRLESALEEQLQKVKEQKQRLLERNAAIDSILIKQKSSSDNILKPPTNWEEVKNDILHPKAAEAVFGSKVFRSKSKAPPSIHDVLNGDVSIDLDTHLLTDWLEEEFFDVFLIDDAVLHSGSTSPDGILVSRSQGFHELCTCLVMRKLKLI</sequence>
<dbReference type="EMBL" id="BLLK01000025">
    <property type="protein sequence ID" value="GFH47921.1"/>
    <property type="molecule type" value="Genomic_DNA"/>
</dbReference>
<gene>
    <name evidence="2" type="ORF">CTEN210_04397</name>
</gene>
<keyword evidence="1" id="KW-0175">Coiled coil</keyword>
<dbReference type="AlphaFoldDB" id="A0AAD3CL37"/>
<evidence type="ECO:0000313" key="2">
    <source>
        <dbReference type="EMBL" id="GFH47921.1"/>
    </source>
</evidence>
<name>A0AAD3CL37_9STRA</name>
<evidence type="ECO:0000313" key="3">
    <source>
        <dbReference type="Proteomes" id="UP001054902"/>
    </source>
</evidence>
<reference evidence="2 3" key="1">
    <citation type="journal article" date="2021" name="Sci. Rep.">
        <title>The genome of the diatom Chaetoceros tenuissimus carries an ancient integrated fragment of an extant virus.</title>
        <authorList>
            <person name="Hongo Y."/>
            <person name="Kimura K."/>
            <person name="Takaki Y."/>
            <person name="Yoshida Y."/>
            <person name="Baba S."/>
            <person name="Kobayashi G."/>
            <person name="Nagasaki K."/>
            <person name="Hano T."/>
            <person name="Tomaru Y."/>
        </authorList>
    </citation>
    <scope>NUCLEOTIDE SEQUENCE [LARGE SCALE GENOMIC DNA]</scope>
    <source>
        <strain evidence="2 3">NIES-3715</strain>
    </source>
</reference>